<dbReference type="InterPro" id="IPR011009">
    <property type="entry name" value="Kinase-like_dom_sf"/>
</dbReference>
<dbReference type="Gene3D" id="3.30.200.20">
    <property type="entry name" value="Phosphorylase Kinase, domain 1"/>
    <property type="match status" value="1"/>
</dbReference>
<dbReference type="RefSeq" id="XP_009065692.1">
    <property type="nucleotide sequence ID" value="XM_009067444.1"/>
</dbReference>
<keyword evidence="17" id="KW-0131">Cell cycle</keyword>
<feature type="domain" description="Protein kinase" evidence="25">
    <location>
        <begin position="4"/>
        <end position="288"/>
    </location>
</feature>
<dbReference type="SMART" id="SM00220">
    <property type="entry name" value="S_TKc"/>
    <property type="match status" value="1"/>
</dbReference>
<dbReference type="FunFam" id="1.10.510.10:FF:000406">
    <property type="entry name" value="cyclin-dependent kinase 20 isoform X1"/>
    <property type="match status" value="1"/>
</dbReference>
<keyword evidence="16" id="KW-0966">Cell projection</keyword>
<evidence type="ECO:0000256" key="3">
    <source>
        <dbReference type="ARBA" id="ARBA00004496"/>
    </source>
</evidence>
<dbReference type="GO" id="GO:0005634">
    <property type="term" value="C:nucleus"/>
    <property type="evidence" value="ECO:0007669"/>
    <property type="project" value="UniProtKB-SubCell"/>
</dbReference>
<dbReference type="CDD" id="cd07832">
    <property type="entry name" value="STKc_CCRK"/>
    <property type="match status" value="1"/>
</dbReference>
<evidence type="ECO:0000313" key="27">
    <source>
        <dbReference type="Proteomes" id="UP000030746"/>
    </source>
</evidence>
<evidence type="ECO:0000256" key="9">
    <source>
        <dbReference type="ARBA" id="ARBA00022618"/>
    </source>
</evidence>
<dbReference type="STRING" id="225164.V4B5B8"/>
<keyword evidence="9" id="KW-0132">Cell division</keyword>
<evidence type="ECO:0000256" key="1">
    <source>
        <dbReference type="ARBA" id="ARBA00004123"/>
    </source>
</evidence>
<evidence type="ECO:0000256" key="20">
    <source>
        <dbReference type="ARBA" id="ARBA00035723"/>
    </source>
</evidence>
<sequence>MDNYTILGRIGEGAHGIVLKAKHIESGEIVALKKIPLRNLEDGIPNTALREIKALQEIEDNPYVVTLRDVFPHGSMIVLVFNYMLSDLSEVIRNSDKPLTEAQVKSYMLMLLKGVAHLHENHIMHRDLKPANLLISATGHLKIADFGLARVFQNKGERLYSHQVATRWYRSPELLYGARKYDEGVDLWAVGCIFGELLNNSPLFPGETDIEQLCYVLRVLGTPTEKTWPGMTDLPDYHKISFEHNLAIPFEDIVVDGTPNALDLLKRFLVYPSKQRISAKEALLHPYFFTEPLPAHHSELPIPQRTRRLGLQHKHQQYEYNVDLPLEDTLIDPDLIAPHIANYSQ</sequence>
<feature type="binding site" evidence="23">
    <location>
        <position position="33"/>
    </location>
    <ligand>
        <name>ATP</name>
        <dbReference type="ChEBI" id="CHEBI:30616"/>
    </ligand>
</feature>
<dbReference type="EC" id="2.7.11.22" evidence="5"/>
<dbReference type="CTD" id="20241075"/>
<evidence type="ECO:0000256" key="19">
    <source>
        <dbReference type="ARBA" id="ARBA00035720"/>
    </source>
</evidence>
<evidence type="ECO:0000256" key="15">
    <source>
        <dbReference type="ARBA" id="ARBA00023242"/>
    </source>
</evidence>
<evidence type="ECO:0000256" key="21">
    <source>
        <dbReference type="ARBA" id="ARBA00047811"/>
    </source>
</evidence>
<evidence type="ECO:0000256" key="22">
    <source>
        <dbReference type="ARBA" id="ARBA00048367"/>
    </source>
</evidence>
<dbReference type="GO" id="GO:0051301">
    <property type="term" value="P:cell division"/>
    <property type="evidence" value="ECO:0007669"/>
    <property type="project" value="UniProtKB-KW"/>
</dbReference>
<keyword evidence="11 23" id="KW-0547">Nucleotide-binding</keyword>
<evidence type="ECO:0000256" key="11">
    <source>
        <dbReference type="ARBA" id="ARBA00022741"/>
    </source>
</evidence>
<gene>
    <name evidence="26" type="ORF">LOTGIDRAFT_169140</name>
</gene>
<comment type="catalytic activity">
    <reaction evidence="21">
        <text>L-threonyl-[protein] + ATP = O-phospho-L-threonyl-[protein] + ADP + H(+)</text>
        <dbReference type="Rhea" id="RHEA:46608"/>
        <dbReference type="Rhea" id="RHEA-COMP:11060"/>
        <dbReference type="Rhea" id="RHEA-COMP:11605"/>
        <dbReference type="ChEBI" id="CHEBI:15378"/>
        <dbReference type="ChEBI" id="CHEBI:30013"/>
        <dbReference type="ChEBI" id="CHEBI:30616"/>
        <dbReference type="ChEBI" id="CHEBI:61977"/>
        <dbReference type="ChEBI" id="CHEBI:456216"/>
        <dbReference type="EC" id="2.7.11.22"/>
    </reaction>
</comment>
<dbReference type="AlphaFoldDB" id="V4B5B8"/>
<evidence type="ECO:0000256" key="2">
    <source>
        <dbReference type="ARBA" id="ARBA00004138"/>
    </source>
</evidence>
<name>V4B5B8_LOTGI</name>
<organism evidence="26 27">
    <name type="scientific">Lottia gigantea</name>
    <name type="common">Giant owl limpet</name>
    <dbReference type="NCBI Taxonomy" id="225164"/>
    <lineage>
        <taxon>Eukaryota</taxon>
        <taxon>Metazoa</taxon>
        <taxon>Spiralia</taxon>
        <taxon>Lophotrochozoa</taxon>
        <taxon>Mollusca</taxon>
        <taxon>Gastropoda</taxon>
        <taxon>Patellogastropoda</taxon>
        <taxon>Lottioidea</taxon>
        <taxon>Lottiidae</taxon>
        <taxon>Lottia</taxon>
    </lineage>
</organism>
<dbReference type="PROSITE" id="PS00108">
    <property type="entry name" value="PROTEIN_KINASE_ST"/>
    <property type="match status" value="1"/>
</dbReference>
<dbReference type="GO" id="GO:0005929">
    <property type="term" value="C:cilium"/>
    <property type="evidence" value="ECO:0007669"/>
    <property type="project" value="UniProtKB-SubCell"/>
</dbReference>
<evidence type="ECO:0000256" key="13">
    <source>
        <dbReference type="ARBA" id="ARBA00022840"/>
    </source>
</evidence>
<keyword evidence="10" id="KW-0808">Transferase</keyword>
<dbReference type="InterPro" id="IPR017441">
    <property type="entry name" value="Protein_kinase_ATP_BS"/>
</dbReference>
<dbReference type="Gene3D" id="1.10.510.10">
    <property type="entry name" value="Transferase(Phosphotransferase) domain 1"/>
    <property type="match status" value="1"/>
</dbReference>
<evidence type="ECO:0000256" key="4">
    <source>
        <dbReference type="ARBA" id="ARBA00006485"/>
    </source>
</evidence>
<evidence type="ECO:0000256" key="7">
    <source>
        <dbReference type="ARBA" id="ARBA00022490"/>
    </source>
</evidence>
<dbReference type="InterPro" id="IPR008271">
    <property type="entry name" value="Ser/Thr_kinase_AS"/>
</dbReference>
<evidence type="ECO:0000313" key="26">
    <source>
        <dbReference type="EMBL" id="ESO83664.1"/>
    </source>
</evidence>
<evidence type="ECO:0000256" key="16">
    <source>
        <dbReference type="ARBA" id="ARBA00023273"/>
    </source>
</evidence>
<dbReference type="EMBL" id="KB203629">
    <property type="protein sequence ID" value="ESO83664.1"/>
    <property type="molecule type" value="Genomic_DNA"/>
</dbReference>
<proteinExistence type="inferred from homology"/>
<evidence type="ECO:0000256" key="8">
    <source>
        <dbReference type="ARBA" id="ARBA00022527"/>
    </source>
</evidence>
<dbReference type="Proteomes" id="UP000030746">
    <property type="component" value="Unassembled WGS sequence"/>
</dbReference>
<reference evidence="26 27" key="1">
    <citation type="journal article" date="2013" name="Nature">
        <title>Insights into bilaterian evolution from three spiralian genomes.</title>
        <authorList>
            <person name="Simakov O."/>
            <person name="Marletaz F."/>
            <person name="Cho S.J."/>
            <person name="Edsinger-Gonzales E."/>
            <person name="Havlak P."/>
            <person name="Hellsten U."/>
            <person name="Kuo D.H."/>
            <person name="Larsson T."/>
            <person name="Lv J."/>
            <person name="Arendt D."/>
            <person name="Savage R."/>
            <person name="Osoegawa K."/>
            <person name="de Jong P."/>
            <person name="Grimwood J."/>
            <person name="Chapman J.A."/>
            <person name="Shapiro H."/>
            <person name="Aerts A."/>
            <person name="Otillar R.P."/>
            <person name="Terry A.Y."/>
            <person name="Boore J.L."/>
            <person name="Grigoriev I.V."/>
            <person name="Lindberg D.R."/>
            <person name="Seaver E.C."/>
            <person name="Weisblat D.A."/>
            <person name="Putnam N.H."/>
            <person name="Rokhsar D.S."/>
        </authorList>
    </citation>
    <scope>NUCLEOTIDE SEQUENCE [LARGE SCALE GENOMIC DNA]</scope>
</reference>
<evidence type="ECO:0000256" key="24">
    <source>
        <dbReference type="RuleBase" id="RU000304"/>
    </source>
</evidence>
<dbReference type="Pfam" id="PF00069">
    <property type="entry name" value="Pkinase"/>
    <property type="match status" value="1"/>
</dbReference>
<dbReference type="GO" id="GO:0004693">
    <property type="term" value="F:cyclin-dependent protein serine/threonine kinase activity"/>
    <property type="evidence" value="ECO:0007669"/>
    <property type="project" value="UniProtKB-EC"/>
</dbReference>
<dbReference type="PROSITE" id="PS50011">
    <property type="entry name" value="PROTEIN_KINASE_DOM"/>
    <property type="match status" value="1"/>
</dbReference>
<keyword evidence="6" id="KW-0217">Developmental protein</keyword>
<evidence type="ECO:0000256" key="5">
    <source>
        <dbReference type="ARBA" id="ARBA00012425"/>
    </source>
</evidence>
<evidence type="ECO:0000256" key="10">
    <source>
        <dbReference type="ARBA" id="ARBA00022679"/>
    </source>
</evidence>
<evidence type="ECO:0000256" key="12">
    <source>
        <dbReference type="ARBA" id="ARBA00022777"/>
    </source>
</evidence>
<keyword evidence="15" id="KW-0539">Nucleus</keyword>
<comment type="subcellular location">
    <subcellularLocation>
        <location evidence="2">Cell projection</location>
        <location evidence="2">Cilium</location>
    </subcellularLocation>
    <subcellularLocation>
        <location evidence="3">Cytoplasm</location>
    </subcellularLocation>
    <subcellularLocation>
        <location evidence="1">Nucleus</location>
    </subcellularLocation>
</comment>
<keyword evidence="13 23" id="KW-0067">ATP-binding</keyword>
<dbReference type="PANTHER" id="PTHR24056">
    <property type="entry name" value="CELL DIVISION PROTEIN KINASE"/>
    <property type="match status" value="1"/>
</dbReference>
<dbReference type="InterPro" id="IPR048002">
    <property type="entry name" value="CDK20-like_STKc"/>
</dbReference>
<keyword evidence="12" id="KW-0418">Kinase</keyword>
<protein>
    <recommendedName>
        <fullName evidence="18">Cyclin-dependent kinase 20</fullName>
        <ecNumber evidence="5">2.7.11.22</ecNumber>
    </recommendedName>
    <alternativeName>
        <fullName evidence="19">Cell cycle-related kinase</fullName>
    </alternativeName>
    <alternativeName>
        <fullName evidence="20">Cell division protein kinase 20</fullName>
    </alternativeName>
</protein>
<comment type="catalytic activity">
    <reaction evidence="22">
        <text>L-seryl-[protein] + ATP = O-phospho-L-seryl-[protein] + ADP + H(+)</text>
        <dbReference type="Rhea" id="RHEA:17989"/>
        <dbReference type="Rhea" id="RHEA-COMP:9863"/>
        <dbReference type="Rhea" id="RHEA-COMP:11604"/>
        <dbReference type="ChEBI" id="CHEBI:15378"/>
        <dbReference type="ChEBI" id="CHEBI:29999"/>
        <dbReference type="ChEBI" id="CHEBI:30616"/>
        <dbReference type="ChEBI" id="CHEBI:83421"/>
        <dbReference type="ChEBI" id="CHEBI:456216"/>
        <dbReference type="EC" id="2.7.11.22"/>
    </reaction>
</comment>
<keyword evidence="8 24" id="KW-0723">Serine/threonine-protein kinase</keyword>
<dbReference type="FunFam" id="3.30.200.20:FF:000211">
    <property type="entry name" value="Putative cyclin-dependent kinase 20"/>
    <property type="match status" value="1"/>
</dbReference>
<keyword evidence="7" id="KW-0963">Cytoplasm</keyword>
<dbReference type="GO" id="GO:0005737">
    <property type="term" value="C:cytoplasm"/>
    <property type="evidence" value="ECO:0007669"/>
    <property type="project" value="UniProtKB-SubCell"/>
</dbReference>
<evidence type="ECO:0000256" key="18">
    <source>
        <dbReference type="ARBA" id="ARBA00035711"/>
    </source>
</evidence>
<dbReference type="HOGENOM" id="CLU_000288_181_1_1"/>
<comment type="similarity">
    <text evidence="4">Belongs to the protein kinase superfamily. CMGC Ser/Thr protein kinase family. CDC2/CDKX subfamily.</text>
</comment>
<keyword evidence="27" id="KW-1185">Reference proteome</keyword>
<dbReference type="GO" id="GO:0005524">
    <property type="term" value="F:ATP binding"/>
    <property type="evidence" value="ECO:0007669"/>
    <property type="project" value="UniProtKB-UniRule"/>
</dbReference>
<evidence type="ECO:0000256" key="14">
    <source>
        <dbReference type="ARBA" id="ARBA00023069"/>
    </source>
</evidence>
<keyword evidence="14" id="KW-0969">Cilium</keyword>
<dbReference type="KEGG" id="lgi:LOTGIDRAFT_169140"/>
<accession>V4B5B8</accession>
<dbReference type="InterPro" id="IPR000719">
    <property type="entry name" value="Prot_kinase_dom"/>
</dbReference>
<evidence type="ECO:0000256" key="6">
    <source>
        <dbReference type="ARBA" id="ARBA00022473"/>
    </source>
</evidence>
<dbReference type="OMA" id="KITFPYH"/>
<dbReference type="OrthoDB" id="63265at2759"/>
<evidence type="ECO:0000256" key="23">
    <source>
        <dbReference type="PROSITE-ProRule" id="PRU10141"/>
    </source>
</evidence>
<dbReference type="PROSITE" id="PS00107">
    <property type="entry name" value="PROTEIN_KINASE_ATP"/>
    <property type="match status" value="1"/>
</dbReference>
<dbReference type="PANTHER" id="PTHR24056:SF171">
    <property type="entry name" value="CYCLIN-DEPENDENT KINASE 20"/>
    <property type="match status" value="1"/>
</dbReference>
<evidence type="ECO:0000256" key="17">
    <source>
        <dbReference type="ARBA" id="ARBA00023306"/>
    </source>
</evidence>
<dbReference type="GeneID" id="20241075"/>
<dbReference type="InterPro" id="IPR050108">
    <property type="entry name" value="CDK"/>
</dbReference>
<evidence type="ECO:0000259" key="25">
    <source>
        <dbReference type="PROSITE" id="PS50011"/>
    </source>
</evidence>
<dbReference type="SUPFAM" id="SSF56112">
    <property type="entry name" value="Protein kinase-like (PK-like)"/>
    <property type="match status" value="1"/>
</dbReference>